<organism evidence="1 2">
    <name type="scientific">Saccharothrix carnea</name>
    <dbReference type="NCBI Taxonomy" id="1280637"/>
    <lineage>
        <taxon>Bacteria</taxon>
        <taxon>Bacillati</taxon>
        <taxon>Actinomycetota</taxon>
        <taxon>Actinomycetes</taxon>
        <taxon>Pseudonocardiales</taxon>
        <taxon>Pseudonocardiaceae</taxon>
        <taxon>Saccharothrix</taxon>
    </lineage>
</organism>
<protein>
    <recommendedName>
        <fullName evidence="3">WYL domain-containing protein</fullName>
    </recommendedName>
</protein>
<reference evidence="1 2" key="1">
    <citation type="submission" date="2018-03" db="EMBL/GenBank/DDBJ databases">
        <title>Genomic Encyclopedia of Type Strains, Phase III (KMG-III): the genomes of soil and plant-associated and newly described type strains.</title>
        <authorList>
            <person name="Whitman W."/>
        </authorList>
    </citation>
    <scope>NUCLEOTIDE SEQUENCE [LARGE SCALE GENOMIC DNA]</scope>
    <source>
        <strain evidence="1 2">CGMCC 4.7097</strain>
    </source>
</reference>
<evidence type="ECO:0008006" key="3">
    <source>
        <dbReference type="Google" id="ProtNLM"/>
    </source>
</evidence>
<dbReference type="Proteomes" id="UP000241118">
    <property type="component" value="Unassembled WGS sequence"/>
</dbReference>
<dbReference type="AlphaFoldDB" id="A0A2P8I3M5"/>
<gene>
    <name evidence="1" type="ORF">B0I31_110160</name>
</gene>
<accession>A0A2P8I3M5</accession>
<dbReference type="RefSeq" id="WP_106618399.1">
    <property type="nucleotide sequence ID" value="NZ_PYAX01000010.1"/>
</dbReference>
<sequence length="107" mass="11049">MVAFTRAARALTTAPCRYTCTAVVDALADVVRSRLVVALPGRVEPVDDRTCRVRLGADAIEHVAADLLLLGAPYTLDASPEVLAALRSAGSGLTGRRPGPPGAPGSR</sequence>
<keyword evidence="2" id="KW-1185">Reference proteome</keyword>
<comment type="caution">
    <text evidence="1">The sequence shown here is derived from an EMBL/GenBank/DDBJ whole genome shotgun (WGS) entry which is preliminary data.</text>
</comment>
<evidence type="ECO:0000313" key="2">
    <source>
        <dbReference type="Proteomes" id="UP000241118"/>
    </source>
</evidence>
<name>A0A2P8I3M5_SACCR</name>
<proteinExistence type="predicted"/>
<dbReference type="EMBL" id="PYAX01000010">
    <property type="protein sequence ID" value="PSL53069.1"/>
    <property type="molecule type" value="Genomic_DNA"/>
</dbReference>
<evidence type="ECO:0000313" key="1">
    <source>
        <dbReference type="EMBL" id="PSL53069.1"/>
    </source>
</evidence>
<dbReference type="OrthoDB" id="3483912at2"/>